<gene>
    <name evidence="1" type="ORF">PC117_g21155</name>
</gene>
<organism evidence="1 2">
    <name type="scientific">Phytophthora cactorum</name>
    <dbReference type="NCBI Taxonomy" id="29920"/>
    <lineage>
        <taxon>Eukaryota</taxon>
        <taxon>Sar</taxon>
        <taxon>Stramenopiles</taxon>
        <taxon>Oomycota</taxon>
        <taxon>Peronosporomycetes</taxon>
        <taxon>Peronosporales</taxon>
        <taxon>Peronosporaceae</taxon>
        <taxon>Phytophthora</taxon>
    </lineage>
</organism>
<evidence type="ECO:0000313" key="1">
    <source>
        <dbReference type="EMBL" id="KAG2903903.1"/>
    </source>
</evidence>
<protein>
    <submittedName>
        <fullName evidence="1">Uncharacterized protein</fullName>
    </submittedName>
</protein>
<accession>A0A8T1BHI3</accession>
<name>A0A8T1BHI3_9STRA</name>
<dbReference type="AlphaFoldDB" id="A0A8T1BHI3"/>
<dbReference type="VEuPathDB" id="FungiDB:PC110_g4498"/>
<dbReference type="Proteomes" id="UP000736787">
    <property type="component" value="Unassembled WGS sequence"/>
</dbReference>
<reference evidence="1" key="1">
    <citation type="submission" date="2018-10" db="EMBL/GenBank/DDBJ databases">
        <title>Effector identification in a new, highly contiguous assembly of the strawberry crown rot pathogen Phytophthora cactorum.</title>
        <authorList>
            <person name="Armitage A.D."/>
            <person name="Nellist C.F."/>
            <person name="Bates H."/>
            <person name="Vickerstaff R.J."/>
            <person name="Harrison R.J."/>
        </authorList>
    </citation>
    <scope>NUCLEOTIDE SEQUENCE</scope>
    <source>
        <strain evidence="1">4040</strain>
    </source>
</reference>
<proteinExistence type="predicted"/>
<dbReference type="EMBL" id="RCMK01001040">
    <property type="protein sequence ID" value="KAG2903903.1"/>
    <property type="molecule type" value="Genomic_DNA"/>
</dbReference>
<sequence>MVYRTPQEKMLVVHTHKYFLAEAQQRLDPLGRAVRERVAKSLAVSESMAARVLAAYNVHGEEPFAVTADAHQGRRTKITASLLRKS</sequence>
<comment type="caution">
    <text evidence="1">The sequence shown here is derived from an EMBL/GenBank/DDBJ whole genome shotgun (WGS) entry which is preliminary data.</text>
</comment>
<evidence type="ECO:0000313" key="2">
    <source>
        <dbReference type="Proteomes" id="UP000736787"/>
    </source>
</evidence>